<comment type="caution">
    <text evidence="2">The sequence shown here is derived from an EMBL/GenBank/DDBJ whole genome shotgun (WGS) entry which is preliminary data.</text>
</comment>
<gene>
    <name evidence="2" type="ORF">ACFQZS_13225</name>
</gene>
<feature type="signal peptide" evidence="1">
    <location>
        <begin position="1"/>
        <end position="19"/>
    </location>
</feature>
<accession>A0ABW2YZB7</accession>
<dbReference type="EMBL" id="JBHTHU010000010">
    <property type="protein sequence ID" value="MFD0751110.1"/>
    <property type="molecule type" value="Genomic_DNA"/>
</dbReference>
<keyword evidence="3" id="KW-1185">Reference proteome</keyword>
<dbReference type="RefSeq" id="WP_377100982.1">
    <property type="nucleotide sequence ID" value="NZ_JBHTHU010000010.1"/>
</dbReference>
<keyword evidence="1" id="KW-0732">Signal</keyword>
<dbReference type="InterPro" id="IPR011486">
    <property type="entry name" value="BBP2"/>
</dbReference>
<evidence type="ECO:0000256" key="1">
    <source>
        <dbReference type="SAM" id="SignalP"/>
    </source>
</evidence>
<evidence type="ECO:0000313" key="2">
    <source>
        <dbReference type="EMBL" id="MFD0751110.1"/>
    </source>
</evidence>
<dbReference type="Pfam" id="PF07642">
    <property type="entry name" value="BBP2"/>
    <property type="match status" value="1"/>
</dbReference>
<dbReference type="Gene3D" id="2.40.160.10">
    <property type="entry name" value="Porin"/>
    <property type="match status" value="1"/>
</dbReference>
<proteinExistence type="predicted"/>
<protein>
    <submittedName>
        <fullName evidence="2">Porin</fullName>
    </submittedName>
</protein>
<name>A0ABW2YZB7_9SPHI</name>
<dbReference type="InterPro" id="IPR023614">
    <property type="entry name" value="Porin_dom_sf"/>
</dbReference>
<evidence type="ECO:0000313" key="3">
    <source>
        <dbReference type="Proteomes" id="UP001596958"/>
    </source>
</evidence>
<dbReference type="Proteomes" id="UP001596958">
    <property type="component" value="Unassembled WGS sequence"/>
</dbReference>
<feature type="chain" id="PRO_5046281967" evidence="1">
    <location>
        <begin position="20"/>
        <end position="351"/>
    </location>
</feature>
<dbReference type="SUPFAM" id="SSF56935">
    <property type="entry name" value="Porins"/>
    <property type="match status" value="1"/>
</dbReference>
<reference evidence="3" key="1">
    <citation type="journal article" date="2019" name="Int. J. Syst. Evol. Microbiol.">
        <title>The Global Catalogue of Microorganisms (GCM) 10K type strain sequencing project: providing services to taxonomists for standard genome sequencing and annotation.</title>
        <authorList>
            <consortium name="The Broad Institute Genomics Platform"/>
            <consortium name="The Broad Institute Genome Sequencing Center for Infectious Disease"/>
            <person name="Wu L."/>
            <person name="Ma J."/>
        </authorList>
    </citation>
    <scope>NUCLEOTIDE SEQUENCE [LARGE SCALE GENOMIC DNA]</scope>
    <source>
        <strain evidence="3">CCUG 63418</strain>
    </source>
</reference>
<organism evidence="2 3">
    <name type="scientific">Mucilaginibacter calamicampi</name>
    <dbReference type="NCBI Taxonomy" id="1302352"/>
    <lineage>
        <taxon>Bacteria</taxon>
        <taxon>Pseudomonadati</taxon>
        <taxon>Bacteroidota</taxon>
        <taxon>Sphingobacteriia</taxon>
        <taxon>Sphingobacteriales</taxon>
        <taxon>Sphingobacteriaceae</taxon>
        <taxon>Mucilaginibacter</taxon>
    </lineage>
</organism>
<sequence>MKKILLNAAIIGCAIAARAQDTVKSETSPLLISGSVDAYYKYDFSGFRNAAGSSNIPTSFASDQNSFSIGMVDLALKKKVNKASFVGELSFGPRGQVQSIPNNSGGQSYHIQNLYVSYDLTEKLNVTGGYMATFLGYEVISPAGNFNYSTSHLFTNGPFQNAGVKATYSFSNKVSLMAGIFNDTWNYYQSSGRINTFGAQLMVSPVDGWSAYVNLLTGPLSGTIVDLTTNYQVTNAFKLGLNAATFSASHELGGGGFDGAALYPQIAVSKAVALGLRAEYFRTKKGAFQPAGPIAGESVTSFTLTANIKSGPLTLMPEVRLDNGSTSQFIKNNGGNTRSAAQALLAAVYAF</sequence>